<dbReference type="SUPFAM" id="SSF81324">
    <property type="entry name" value="Voltage-gated potassium channels"/>
    <property type="match status" value="1"/>
</dbReference>
<evidence type="ECO:0000256" key="2">
    <source>
        <dbReference type="ARBA" id="ARBA00022692"/>
    </source>
</evidence>
<evidence type="ECO:0000256" key="5">
    <source>
        <dbReference type="SAM" id="Phobius"/>
    </source>
</evidence>
<proteinExistence type="predicted"/>
<dbReference type="Proteomes" id="UP000604046">
    <property type="component" value="Unassembled WGS sequence"/>
</dbReference>
<feature type="transmembrane region" description="Helical" evidence="5">
    <location>
        <begin position="272"/>
        <end position="290"/>
    </location>
</feature>
<evidence type="ECO:0000259" key="6">
    <source>
        <dbReference type="Pfam" id="PF00520"/>
    </source>
</evidence>
<dbReference type="Pfam" id="PF00520">
    <property type="entry name" value="Ion_trans"/>
    <property type="match status" value="1"/>
</dbReference>
<feature type="transmembrane region" description="Helical" evidence="5">
    <location>
        <begin position="332"/>
        <end position="355"/>
    </location>
</feature>
<evidence type="ECO:0000256" key="3">
    <source>
        <dbReference type="ARBA" id="ARBA00022989"/>
    </source>
</evidence>
<feature type="transmembrane region" description="Helical" evidence="5">
    <location>
        <begin position="405"/>
        <end position="430"/>
    </location>
</feature>
<comment type="subcellular location">
    <subcellularLocation>
        <location evidence="1">Membrane</location>
        <topology evidence="1">Multi-pass membrane protein</topology>
    </subcellularLocation>
</comment>
<protein>
    <submittedName>
        <fullName evidence="7">HCN2 protein</fullName>
    </submittedName>
</protein>
<gene>
    <name evidence="7" type="primary">HCN2</name>
    <name evidence="7" type="ORF">SNAT2548_LOCUS4748</name>
</gene>
<organism evidence="7 8">
    <name type="scientific">Symbiodinium natans</name>
    <dbReference type="NCBI Taxonomy" id="878477"/>
    <lineage>
        <taxon>Eukaryota</taxon>
        <taxon>Sar</taxon>
        <taxon>Alveolata</taxon>
        <taxon>Dinophyceae</taxon>
        <taxon>Suessiales</taxon>
        <taxon>Symbiodiniaceae</taxon>
        <taxon>Symbiodinium</taxon>
    </lineage>
</organism>
<dbReference type="EMBL" id="CAJNDS010000294">
    <property type="protein sequence ID" value="CAE7040061.1"/>
    <property type="molecule type" value="Genomic_DNA"/>
</dbReference>
<sequence length="690" mass="78021">MPRAVYPRGKPGESFHDLLRQLAATYERDLQNACRAARPHLSFGRATEDELQARFSAELVRPPTSLSMPTPPLNPPPLEPLQPRAFSAISDLKPSRSQRDADPLLDCFEGNGASGARVESPGTPPCQEQLSSENELFASQILQVELRNCWAEKPPSVRMKSIASVQSDAVLQVAGQQPCTCTLSPSGTFRNTWDLVGVICLAWDVITIPLQMFDFQPEVQAALEWISRLEIFFWLIDMMLAFLTGFVSRGILVMDLPTIRRHYLRNWFSIDLSILVADVLLEFAFVDVIGQMKAAKFLRLVRLLRIIRLGKLTRVSIVLRDQLQSRVACIQLNLSLVILGMILLEHVIACCWHGIGSLDVDNSWLDVHGMRHQHVSFQYATALRWSFAQLGVGGTEIEAVSYTEAVYSVIVAFVSLVSFSTVISSMTSLISSLNKAKVEETDQFWLLRKYLRDNDISGSLAERVTDFLQYAYHTRAIQLAEHPHILQLLSKPLQGELSFRLYRASILRVSFLAEVDRSVAAHREAAFQKLASDAVRVIDTGDLDALFSTNQEAHTSYLLLDGSLRYVHGQAGEQKLRSRSWISEMALWTQWLHVGELLSIGFSRLVCLDVQEFSNSIFSSLDLRNRAHLYAKLYVERLRQERLMSDLWLYEDVQVMERAKTLPEQGGWRIFSRFRAGPQQLRVLPCSPDD</sequence>
<evidence type="ECO:0000313" key="8">
    <source>
        <dbReference type="Proteomes" id="UP000604046"/>
    </source>
</evidence>
<accession>A0A812IK32</accession>
<evidence type="ECO:0000256" key="4">
    <source>
        <dbReference type="ARBA" id="ARBA00023136"/>
    </source>
</evidence>
<name>A0A812IK32_9DINO</name>
<dbReference type="PANTHER" id="PTHR45689">
    <property type="entry name" value="I[[H]] CHANNEL, ISOFORM E"/>
    <property type="match status" value="1"/>
</dbReference>
<dbReference type="Gene3D" id="1.10.287.70">
    <property type="match status" value="1"/>
</dbReference>
<dbReference type="GO" id="GO:0098855">
    <property type="term" value="C:HCN channel complex"/>
    <property type="evidence" value="ECO:0007669"/>
    <property type="project" value="TreeGrafter"/>
</dbReference>
<dbReference type="OrthoDB" id="428772at2759"/>
<dbReference type="GO" id="GO:0003254">
    <property type="term" value="P:regulation of membrane depolarization"/>
    <property type="evidence" value="ECO:0007669"/>
    <property type="project" value="TreeGrafter"/>
</dbReference>
<dbReference type="PANTHER" id="PTHR45689:SF5">
    <property type="entry name" value="I[[H]] CHANNEL, ISOFORM E"/>
    <property type="match status" value="1"/>
</dbReference>
<dbReference type="GO" id="GO:0005249">
    <property type="term" value="F:voltage-gated potassium channel activity"/>
    <property type="evidence" value="ECO:0007669"/>
    <property type="project" value="TreeGrafter"/>
</dbReference>
<reference evidence="7" key="1">
    <citation type="submission" date="2021-02" db="EMBL/GenBank/DDBJ databases">
        <authorList>
            <person name="Dougan E. K."/>
            <person name="Rhodes N."/>
            <person name="Thang M."/>
            <person name="Chan C."/>
        </authorList>
    </citation>
    <scope>NUCLEOTIDE SEQUENCE</scope>
</reference>
<keyword evidence="3 5" id="KW-1133">Transmembrane helix</keyword>
<dbReference type="InterPro" id="IPR005821">
    <property type="entry name" value="Ion_trans_dom"/>
</dbReference>
<dbReference type="GO" id="GO:0035725">
    <property type="term" value="P:sodium ion transmembrane transport"/>
    <property type="evidence" value="ECO:0007669"/>
    <property type="project" value="TreeGrafter"/>
</dbReference>
<dbReference type="SUPFAM" id="SSF51206">
    <property type="entry name" value="cAMP-binding domain-like"/>
    <property type="match status" value="1"/>
</dbReference>
<keyword evidence="2 5" id="KW-0812">Transmembrane</keyword>
<keyword evidence="8" id="KW-1185">Reference proteome</keyword>
<evidence type="ECO:0000256" key="1">
    <source>
        <dbReference type="ARBA" id="ARBA00004141"/>
    </source>
</evidence>
<keyword evidence="4 5" id="KW-0472">Membrane</keyword>
<comment type="caution">
    <text evidence="7">The sequence shown here is derived from an EMBL/GenBank/DDBJ whole genome shotgun (WGS) entry which is preliminary data.</text>
</comment>
<dbReference type="AlphaFoldDB" id="A0A812IK32"/>
<dbReference type="InterPro" id="IPR018490">
    <property type="entry name" value="cNMP-bd_dom_sf"/>
</dbReference>
<feature type="transmembrane region" description="Helical" evidence="5">
    <location>
        <begin position="231"/>
        <end position="252"/>
    </location>
</feature>
<feature type="domain" description="Ion transport" evidence="6">
    <location>
        <begin position="192"/>
        <end position="436"/>
    </location>
</feature>
<evidence type="ECO:0000313" key="7">
    <source>
        <dbReference type="EMBL" id="CAE7040061.1"/>
    </source>
</evidence>
<dbReference type="InterPro" id="IPR051413">
    <property type="entry name" value="K/Na_HCN_channel"/>
</dbReference>